<evidence type="ECO:0000256" key="7">
    <source>
        <dbReference type="SAM" id="Phobius"/>
    </source>
</evidence>
<protein>
    <submittedName>
        <fullName evidence="8">Uncharacterized protein</fullName>
    </submittedName>
</protein>
<keyword evidence="5 7" id="KW-0472">Membrane</keyword>
<comment type="similarity">
    <text evidence="2">Belongs to the unc-93 family.</text>
</comment>
<feature type="transmembrane region" description="Helical" evidence="7">
    <location>
        <begin position="29"/>
        <end position="49"/>
    </location>
</feature>
<dbReference type="SUPFAM" id="SSF103473">
    <property type="entry name" value="MFS general substrate transporter"/>
    <property type="match status" value="1"/>
</dbReference>
<proteinExistence type="inferred from homology"/>
<sequence>MAVCFATGEACLVSVIVLNGASPGGSGRITALSNSSLYLGFVVASLLAPAAHERLGSDRRALVVGLAGLTLYAMAKASTVQVLHLLGATAAGMSGALVWTAEGAFLAKLARIDAACEPSVPLSVAAAKLAGMLASILPCALTAAKLLASAVLLPLGGNAPSAVRILFAAYAALGALSALGMHLLVVDPKEGMRGAVACTASAAATAAIAPAVDELRQPARAGGCGRTAARVRATLALNLSAEMALLAPNNVAFGLATGNMPLYGARIVVRTLGVGHVGWLFALSGIVSAAAAGANGGVSSWRARAASTTAGALSFALTGMLSAWLAMRLHLDAPRGAPASVDGGSVPVAWICTLFVLYGHGMAVWQGVTMAEFAQRFDDDPSIGFANLKLHSGLASALAFYAFDALGPVVAGCTCAAWALLGGCCFLLLGPGRARGAATGKAEGCGEGAAHSTRRDDGAAEAIELGAVRARAEGRPPSTHSSRAALAAMEVTAAAPADADACGGDPSTREAAAAAPADVSPPVGHDGEGDGTDLRPLRRSPRLAR</sequence>
<feature type="transmembrane region" description="Helical" evidence="7">
    <location>
        <begin position="310"/>
        <end position="327"/>
    </location>
</feature>
<evidence type="ECO:0000256" key="2">
    <source>
        <dbReference type="ARBA" id="ARBA00009172"/>
    </source>
</evidence>
<dbReference type="InterPro" id="IPR036259">
    <property type="entry name" value="MFS_trans_sf"/>
</dbReference>
<keyword evidence="4 7" id="KW-1133">Transmembrane helix</keyword>
<dbReference type="InterPro" id="IPR051951">
    <property type="entry name" value="UNC-93_regulatory"/>
</dbReference>
<dbReference type="InterPro" id="IPR010291">
    <property type="entry name" value="Ion_channel_UNC-93"/>
</dbReference>
<accession>A0A8J6C6C6</accession>
<dbReference type="GO" id="GO:0016020">
    <property type="term" value="C:membrane"/>
    <property type="evidence" value="ECO:0007669"/>
    <property type="project" value="UniProtKB-SubCell"/>
</dbReference>
<feature type="transmembrane region" description="Helical" evidence="7">
    <location>
        <begin position="347"/>
        <end position="365"/>
    </location>
</feature>
<feature type="compositionally biased region" description="Basic and acidic residues" evidence="6">
    <location>
        <begin position="525"/>
        <end position="536"/>
    </location>
</feature>
<evidence type="ECO:0000256" key="3">
    <source>
        <dbReference type="ARBA" id="ARBA00022692"/>
    </source>
</evidence>
<gene>
    <name evidence="8" type="ORF">KFE25_004249</name>
</gene>
<evidence type="ECO:0000256" key="5">
    <source>
        <dbReference type="ARBA" id="ARBA00023136"/>
    </source>
</evidence>
<dbReference type="PANTHER" id="PTHR19444:SF13">
    <property type="entry name" value="PROTEIN UNC-93 HOMOLOG A"/>
    <property type="match status" value="1"/>
</dbReference>
<dbReference type="OrthoDB" id="196103at2759"/>
<feature type="region of interest" description="Disordered" evidence="6">
    <location>
        <begin position="497"/>
        <end position="545"/>
    </location>
</feature>
<feature type="transmembrane region" description="Helical" evidence="7">
    <location>
        <begin position="409"/>
        <end position="429"/>
    </location>
</feature>
<feature type="transmembrane region" description="Helical" evidence="7">
    <location>
        <begin position="61"/>
        <end position="83"/>
    </location>
</feature>
<feature type="transmembrane region" description="Helical" evidence="7">
    <location>
        <begin position="233"/>
        <end position="256"/>
    </location>
</feature>
<comment type="subcellular location">
    <subcellularLocation>
        <location evidence="1">Membrane</location>
        <topology evidence="1">Multi-pass membrane protein</topology>
    </subcellularLocation>
</comment>
<dbReference type="AlphaFoldDB" id="A0A8J6C6C6"/>
<organism evidence="8 9">
    <name type="scientific">Diacronema lutheri</name>
    <name type="common">Unicellular marine alga</name>
    <name type="synonym">Monochrysis lutheri</name>
    <dbReference type="NCBI Taxonomy" id="2081491"/>
    <lineage>
        <taxon>Eukaryota</taxon>
        <taxon>Haptista</taxon>
        <taxon>Haptophyta</taxon>
        <taxon>Pavlovophyceae</taxon>
        <taxon>Pavlovales</taxon>
        <taxon>Pavlovaceae</taxon>
        <taxon>Diacronema</taxon>
    </lineage>
</organism>
<keyword evidence="3 7" id="KW-0812">Transmembrane</keyword>
<feature type="transmembrane region" description="Helical" evidence="7">
    <location>
        <begin position="129"/>
        <end position="153"/>
    </location>
</feature>
<dbReference type="Pfam" id="PF05978">
    <property type="entry name" value="UNC-93"/>
    <property type="match status" value="1"/>
</dbReference>
<evidence type="ECO:0000256" key="6">
    <source>
        <dbReference type="SAM" id="MobiDB-lite"/>
    </source>
</evidence>
<name>A0A8J6C6C6_DIALT</name>
<evidence type="ECO:0000256" key="4">
    <source>
        <dbReference type="ARBA" id="ARBA00022989"/>
    </source>
</evidence>
<evidence type="ECO:0000256" key="1">
    <source>
        <dbReference type="ARBA" id="ARBA00004141"/>
    </source>
</evidence>
<dbReference type="Proteomes" id="UP000751190">
    <property type="component" value="Unassembled WGS sequence"/>
</dbReference>
<evidence type="ECO:0000313" key="8">
    <source>
        <dbReference type="EMBL" id="KAG8458915.1"/>
    </source>
</evidence>
<feature type="transmembrane region" description="Helical" evidence="7">
    <location>
        <begin position="276"/>
        <end position="298"/>
    </location>
</feature>
<feature type="transmembrane region" description="Helical" evidence="7">
    <location>
        <begin position="165"/>
        <end position="185"/>
    </location>
</feature>
<dbReference type="PANTHER" id="PTHR19444">
    <property type="entry name" value="UNC-93 RELATED"/>
    <property type="match status" value="1"/>
</dbReference>
<dbReference type="EMBL" id="JAGTXO010000046">
    <property type="protein sequence ID" value="KAG8458915.1"/>
    <property type="molecule type" value="Genomic_DNA"/>
</dbReference>
<reference evidence="8" key="1">
    <citation type="submission" date="2021-05" db="EMBL/GenBank/DDBJ databases">
        <title>The genome of the haptophyte Pavlova lutheri (Diacronema luteri, Pavlovales) - a model for lipid biosynthesis in eukaryotic algae.</title>
        <authorList>
            <person name="Hulatt C.J."/>
            <person name="Posewitz M.C."/>
        </authorList>
    </citation>
    <scope>NUCLEOTIDE SEQUENCE</scope>
    <source>
        <strain evidence="8">NIVA-4/92</strain>
    </source>
</reference>
<feature type="transmembrane region" description="Helical" evidence="7">
    <location>
        <begin position="386"/>
        <end position="403"/>
    </location>
</feature>
<evidence type="ECO:0000313" key="9">
    <source>
        <dbReference type="Proteomes" id="UP000751190"/>
    </source>
</evidence>
<comment type="caution">
    <text evidence="8">The sequence shown here is derived from an EMBL/GenBank/DDBJ whole genome shotgun (WGS) entry which is preliminary data.</text>
</comment>
<keyword evidence="9" id="KW-1185">Reference proteome</keyword>